<evidence type="ECO:0000313" key="1">
    <source>
        <dbReference type="EMBL" id="GFN95508.1"/>
    </source>
</evidence>
<dbReference type="EMBL" id="BLXT01002514">
    <property type="protein sequence ID" value="GFN95508.1"/>
    <property type="molecule type" value="Genomic_DNA"/>
</dbReference>
<sequence>MNSCSRNTAAGLPVIDVDRSASSRRCRRKLFKDVVKVGSENLDLNIPNNIGNSYDGKQTPYLQEPKRPIDACNTNSLLCPTRAFEKMLGNDIACYKQNDLEKSVSNKTQIIPIADCGSTTPREKSLHPRTMADVDSPMPGYSLSSLGSKRSRFTRCSFSKRRADSVSLRGGELQPKSKFWTKGRQFKGHGRVLRASPGSKFVGFSVAKGLRLFMEQFFLKVCLGD</sequence>
<protein>
    <submittedName>
        <fullName evidence="1">Uncharacterized protein</fullName>
    </submittedName>
</protein>
<dbReference type="Proteomes" id="UP000735302">
    <property type="component" value="Unassembled WGS sequence"/>
</dbReference>
<reference evidence="1 2" key="1">
    <citation type="journal article" date="2021" name="Elife">
        <title>Chloroplast acquisition without the gene transfer in kleptoplastic sea slugs, Plakobranchus ocellatus.</title>
        <authorList>
            <person name="Maeda T."/>
            <person name="Takahashi S."/>
            <person name="Yoshida T."/>
            <person name="Shimamura S."/>
            <person name="Takaki Y."/>
            <person name="Nagai Y."/>
            <person name="Toyoda A."/>
            <person name="Suzuki Y."/>
            <person name="Arimoto A."/>
            <person name="Ishii H."/>
            <person name="Satoh N."/>
            <person name="Nishiyama T."/>
            <person name="Hasebe M."/>
            <person name="Maruyama T."/>
            <person name="Minagawa J."/>
            <person name="Obokata J."/>
            <person name="Shigenobu S."/>
        </authorList>
    </citation>
    <scope>NUCLEOTIDE SEQUENCE [LARGE SCALE GENOMIC DNA]</scope>
</reference>
<proteinExistence type="predicted"/>
<accession>A0AAV3ZMA1</accession>
<organism evidence="1 2">
    <name type="scientific">Plakobranchus ocellatus</name>
    <dbReference type="NCBI Taxonomy" id="259542"/>
    <lineage>
        <taxon>Eukaryota</taxon>
        <taxon>Metazoa</taxon>
        <taxon>Spiralia</taxon>
        <taxon>Lophotrochozoa</taxon>
        <taxon>Mollusca</taxon>
        <taxon>Gastropoda</taxon>
        <taxon>Heterobranchia</taxon>
        <taxon>Euthyneura</taxon>
        <taxon>Panpulmonata</taxon>
        <taxon>Sacoglossa</taxon>
        <taxon>Placobranchoidea</taxon>
        <taxon>Plakobranchidae</taxon>
        <taxon>Plakobranchus</taxon>
    </lineage>
</organism>
<gene>
    <name evidence="1" type="ORF">PoB_002201400</name>
</gene>
<comment type="caution">
    <text evidence="1">The sequence shown here is derived from an EMBL/GenBank/DDBJ whole genome shotgun (WGS) entry which is preliminary data.</text>
</comment>
<dbReference type="AlphaFoldDB" id="A0AAV3ZMA1"/>
<name>A0AAV3ZMA1_9GAST</name>
<keyword evidence="2" id="KW-1185">Reference proteome</keyword>
<evidence type="ECO:0000313" key="2">
    <source>
        <dbReference type="Proteomes" id="UP000735302"/>
    </source>
</evidence>